<comment type="caution">
    <text evidence="2">The sequence shown here is derived from an EMBL/GenBank/DDBJ whole genome shotgun (WGS) entry which is preliminary data.</text>
</comment>
<dbReference type="RefSeq" id="WP_312868781.1">
    <property type="nucleotide sequence ID" value="NZ_WMBA01000062.1"/>
</dbReference>
<accession>A0A6N7Z961</accession>
<feature type="transmembrane region" description="Helical" evidence="1">
    <location>
        <begin position="227"/>
        <end position="245"/>
    </location>
</feature>
<organism evidence="2 3">
    <name type="scientific">Amycolatopsis pithecellobii</name>
    <dbReference type="NCBI Taxonomy" id="664692"/>
    <lineage>
        <taxon>Bacteria</taxon>
        <taxon>Bacillati</taxon>
        <taxon>Actinomycetota</taxon>
        <taxon>Actinomycetes</taxon>
        <taxon>Pseudonocardiales</taxon>
        <taxon>Pseudonocardiaceae</taxon>
        <taxon>Amycolatopsis</taxon>
    </lineage>
</organism>
<keyword evidence="1" id="KW-0812">Transmembrane</keyword>
<dbReference type="Pfam" id="PF09900">
    <property type="entry name" value="DUF2127"/>
    <property type="match status" value="1"/>
</dbReference>
<protein>
    <submittedName>
        <fullName evidence="2">DUF2127 domain-containing protein</fullName>
    </submittedName>
</protein>
<dbReference type="Proteomes" id="UP000440096">
    <property type="component" value="Unassembled WGS sequence"/>
</dbReference>
<gene>
    <name evidence="2" type="ORF">GKO32_29990</name>
</gene>
<keyword evidence="3" id="KW-1185">Reference proteome</keyword>
<sequence length="284" mass="31002">MSSEEELLAPPGAGPRRGRLHYELLGCARGGHHLVGQDAARIRPEDAMVVREGGGLRWHRCLRCDGWIPLPPPDKPGREHVPGPDEVDVPLRGKPLRDRYVLRLIALDRILHFAVLGVLAVAIFAFVHERQTLSGPFYRFVDALQGALGGRTGRTGTGLLDEVTKALNARPSTLWLVGAVVAGYAILEGVEAVGLWLAKRWAEYLTFVATTVLLVPEIYELSIRVSALKIVTLLINLAVVIYLLFAKRLFGIRGGGRAEARERALDTGWPALARVLPGSNLGDQ</sequence>
<evidence type="ECO:0000313" key="2">
    <source>
        <dbReference type="EMBL" id="MTD58176.1"/>
    </source>
</evidence>
<dbReference type="AlphaFoldDB" id="A0A6N7Z961"/>
<dbReference type="InterPro" id="IPR021125">
    <property type="entry name" value="DUF2127"/>
</dbReference>
<evidence type="ECO:0000313" key="3">
    <source>
        <dbReference type="Proteomes" id="UP000440096"/>
    </source>
</evidence>
<feature type="transmembrane region" description="Helical" evidence="1">
    <location>
        <begin position="100"/>
        <end position="127"/>
    </location>
</feature>
<feature type="transmembrane region" description="Helical" evidence="1">
    <location>
        <begin position="174"/>
        <end position="197"/>
    </location>
</feature>
<proteinExistence type="predicted"/>
<dbReference type="EMBL" id="WMBA01000062">
    <property type="protein sequence ID" value="MTD58176.1"/>
    <property type="molecule type" value="Genomic_DNA"/>
</dbReference>
<keyword evidence="1" id="KW-1133">Transmembrane helix</keyword>
<evidence type="ECO:0000256" key="1">
    <source>
        <dbReference type="SAM" id="Phobius"/>
    </source>
</evidence>
<keyword evidence="1" id="KW-0472">Membrane</keyword>
<name>A0A6N7Z961_9PSEU</name>
<reference evidence="2 3" key="1">
    <citation type="submission" date="2019-11" db="EMBL/GenBank/DDBJ databases">
        <title>Draft genome of Amycolatopsis RM579.</title>
        <authorList>
            <person name="Duangmal K."/>
            <person name="Mingma R."/>
        </authorList>
    </citation>
    <scope>NUCLEOTIDE SEQUENCE [LARGE SCALE GENOMIC DNA]</scope>
    <source>
        <strain evidence="2 3">RM579</strain>
    </source>
</reference>